<dbReference type="InterPro" id="IPR036264">
    <property type="entry name" value="Bact_exopeptidase_dim_dom"/>
</dbReference>
<feature type="binding site" evidence="2">
    <location>
        <position position="107"/>
    </location>
    <ligand>
        <name>Mn(2+)</name>
        <dbReference type="ChEBI" id="CHEBI:29035"/>
        <label>2</label>
    </ligand>
</feature>
<dbReference type="Gene3D" id="3.30.70.360">
    <property type="match status" value="1"/>
</dbReference>
<sequence length="393" mass="42828">MTRQTANIASFANHMPDVVAIRHHLHRNPEIGLSEFRTSDFIAEQLETMGYEVTRGLAGTGIVATLRNGDSQRTLGIRADIDALPIHEETGADYASINQGVMHACGHDGHTAMLLGAAKIIAERKNFDGTLHLIFQPAEENFGGARIMIEDGLFERFPCDAVFALHNDPGLPFGQFVMRDGPILAAVDECKITVRGYGGHGAEPQDTADPIVAGASIIMALQTVVSRNIHPQSSAVVTVGAFHAGAASNVIPETAEMLLTIRSFDPGVRDELEKRIRAIAEGQAASYGMSVTVDYERGYNATVNHKAETDYVADLARRFAGAENVAEMKRPSMGAEDFAYMLEKRPGCYFFLGTARTENDPPLHHPKFDFNDDILPLGTAFWVELAEDYLKSL</sequence>
<dbReference type="Gene3D" id="3.40.630.10">
    <property type="entry name" value="Zn peptidases"/>
    <property type="match status" value="1"/>
</dbReference>
<dbReference type="AlphaFoldDB" id="A0A176WWH6"/>
<evidence type="ECO:0000256" key="2">
    <source>
        <dbReference type="PIRSR" id="PIRSR005962-1"/>
    </source>
</evidence>
<keyword evidence="2" id="KW-0464">Manganese</keyword>
<dbReference type="PANTHER" id="PTHR11014">
    <property type="entry name" value="PEPTIDASE M20 FAMILY MEMBER"/>
    <property type="match status" value="1"/>
</dbReference>
<dbReference type="EMBL" id="LXPS01000040">
    <property type="protein sequence ID" value="OAE36838.1"/>
    <property type="molecule type" value="Genomic_DNA"/>
</dbReference>
<dbReference type="Pfam" id="PF07687">
    <property type="entry name" value="M20_dimer"/>
    <property type="match status" value="1"/>
</dbReference>
<organism evidence="4 5">
    <name type="scientific">Agrobacterium tumefaciens</name>
    <dbReference type="NCBI Taxonomy" id="358"/>
    <lineage>
        <taxon>Bacteria</taxon>
        <taxon>Pseudomonadati</taxon>
        <taxon>Pseudomonadota</taxon>
        <taxon>Alphaproteobacteria</taxon>
        <taxon>Hyphomicrobiales</taxon>
        <taxon>Rhizobiaceae</taxon>
        <taxon>Rhizobium/Agrobacterium group</taxon>
        <taxon>Agrobacterium</taxon>
        <taxon>Agrobacterium tumefaciens complex</taxon>
    </lineage>
</organism>
<feature type="binding site" evidence="2">
    <location>
        <position position="140"/>
    </location>
    <ligand>
        <name>Mn(2+)</name>
        <dbReference type="ChEBI" id="CHEBI:29035"/>
        <label>2</label>
    </ligand>
</feature>
<keyword evidence="1 4" id="KW-0378">Hydrolase</keyword>
<dbReference type="RefSeq" id="WP_063951472.1">
    <property type="nucleotide sequence ID" value="NZ_LXPS01000040.1"/>
</dbReference>
<feature type="binding site" evidence="2">
    <location>
        <position position="105"/>
    </location>
    <ligand>
        <name>Mn(2+)</name>
        <dbReference type="ChEBI" id="CHEBI:29035"/>
        <label>2</label>
    </ligand>
</feature>
<dbReference type="InterPro" id="IPR017439">
    <property type="entry name" value="Amidohydrolase"/>
</dbReference>
<dbReference type="SUPFAM" id="SSF53187">
    <property type="entry name" value="Zn-dependent exopeptidases"/>
    <property type="match status" value="1"/>
</dbReference>
<dbReference type="Proteomes" id="UP000077098">
    <property type="component" value="Unassembled WGS sequence"/>
</dbReference>
<feature type="binding site" evidence="2">
    <location>
        <position position="364"/>
    </location>
    <ligand>
        <name>Mn(2+)</name>
        <dbReference type="ChEBI" id="CHEBI:29035"/>
        <label>2</label>
    </ligand>
</feature>
<reference evidence="4 5" key="1">
    <citation type="submission" date="2016-05" db="EMBL/GenBank/DDBJ databases">
        <authorList>
            <person name="Lavstsen T."/>
            <person name="Jespersen J.S."/>
        </authorList>
    </citation>
    <scope>NUCLEOTIDE SEQUENCE [LARGE SCALE GENOMIC DNA]</scope>
    <source>
        <strain evidence="4 5">KCJ1736</strain>
    </source>
</reference>
<evidence type="ECO:0000259" key="3">
    <source>
        <dbReference type="Pfam" id="PF07687"/>
    </source>
</evidence>
<dbReference type="GO" id="GO:0019877">
    <property type="term" value="P:diaminopimelate biosynthetic process"/>
    <property type="evidence" value="ECO:0007669"/>
    <property type="project" value="UniProtKB-ARBA"/>
</dbReference>
<evidence type="ECO:0000313" key="4">
    <source>
        <dbReference type="EMBL" id="OAE36838.1"/>
    </source>
</evidence>
<protein>
    <submittedName>
        <fullName evidence="4">Amidohydrolase</fullName>
    </submittedName>
</protein>
<dbReference type="PIRSF" id="PIRSF005962">
    <property type="entry name" value="Pept_M20D_amidohydro"/>
    <property type="match status" value="1"/>
</dbReference>
<comment type="caution">
    <text evidence="4">The sequence shown here is derived from an EMBL/GenBank/DDBJ whole genome shotgun (WGS) entry which is preliminary data.</text>
</comment>
<dbReference type="SUPFAM" id="SSF55031">
    <property type="entry name" value="Bacterial exopeptidase dimerisation domain"/>
    <property type="match status" value="1"/>
</dbReference>
<dbReference type="CDD" id="cd05666">
    <property type="entry name" value="M20_Acy1-like"/>
    <property type="match status" value="1"/>
</dbReference>
<evidence type="ECO:0000256" key="1">
    <source>
        <dbReference type="ARBA" id="ARBA00022801"/>
    </source>
</evidence>
<name>A0A176WWH6_AGRTU</name>
<feature type="binding site" evidence="2">
    <location>
        <position position="166"/>
    </location>
    <ligand>
        <name>Mn(2+)</name>
        <dbReference type="ChEBI" id="CHEBI:29035"/>
        <label>2</label>
    </ligand>
</feature>
<accession>A0A176WWH6</accession>
<dbReference type="InterPro" id="IPR011650">
    <property type="entry name" value="Peptidase_M20_dimer"/>
</dbReference>
<dbReference type="NCBIfam" id="TIGR01891">
    <property type="entry name" value="amidohydrolases"/>
    <property type="match status" value="1"/>
</dbReference>
<dbReference type="GO" id="GO:0050118">
    <property type="term" value="F:N-acetyldiaminopimelate deacetylase activity"/>
    <property type="evidence" value="ECO:0007669"/>
    <property type="project" value="UniProtKB-ARBA"/>
</dbReference>
<dbReference type="Pfam" id="PF01546">
    <property type="entry name" value="Peptidase_M20"/>
    <property type="match status" value="1"/>
</dbReference>
<gene>
    <name evidence="4" type="ORF">A7J57_11305</name>
</gene>
<dbReference type="FunFam" id="3.30.70.360:FF:000001">
    <property type="entry name" value="N-acetyldiaminopimelate deacetylase"/>
    <property type="match status" value="1"/>
</dbReference>
<dbReference type="GO" id="GO:0046872">
    <property type="term" value="F:metal ion binding"/>
    <property type="evidence" value="ECO:0007669"/>
    <property type="project" value="UniProtKB-KW"/>
</dbReference>
<feature type="domain" description="Peptidase M20 dimerisation" evidence="3">
    <location>
        <begin position="189"/>
        <end position="286"/>
    </location>
</feature>
<dbReference type="InterPro" id="IPR002933">
    <property type="entry name" value="Peptidase_M20"/>
</dbReference>
<dbReference type="PANTHER" id="PTHR11014:SF63">
    <property type="entry name" value="METALLOPEPTIDASE, PUTATIVE (AFU_ORTHOLOGUE AFUA_6G09600)-RELATED"/>
    <property type="match status" value="1"/>
</dbReference>
<evidence type="ECO:0000313" key="5">
    <source>
        <dbReference type="Proteomes" id="UP000077098"/>
    </source>
</evidence>
<proteinExistence type="predicted"/>
<keyword evidence="2" id="KW-0479">Metal-binding</keyword>
<comment type="cofactor">
    <cofactor evidence="2">
        <name>Mn(2+)</name>
        <dbReference type="ChEBI" id="CHEBI:29035"/>
    </cofactor>
    <text evidence="2">The Mn(2+) ion enhances activity.</text>
</comment>